<evidence type="ECO:0000313" key="6">
    <source>
        <dbReference type="EMBL" id="NME69788.1"/>
    </source>
</evidence>
<dbReference type="CDD" id="cd19531">
    <property type="entry name" value="LCL_NRPS-like"/>
    <property type="match status" value="1"/>
</dbReference>
<dbReference type="Pfam" id="PF00501">
    <property type="entry name" value="AMP-binding"/>
    <property type="match status" value="1"/>
</dbReference>
<dbReference type="GO" id="GO:0005737">
    <property type="term" value="C:cytoplasm"/>
    <property type="evidence" value="ECO:0007669"/>
    <property type="project" value="TreeGrafter"/>
</dbReference>
<dbReference type="Gene3D" id="3.30.559.10">
    <property type="entry name" value="Chloramphenicol acetyltransferase-like domain"/>
    <property type="match status" value="1"/>
</dbReference>
<evidence type="ECO:0000313" key="7">
    <source>
        <dbReference type="Proteomes" id="UP000576082"/>
    </source>
</evidence>
<evidence type="ECO:0000256" key="1">
    <source>
        <dbReference type="ARBA" id="ARBA00001957"/>
    </source>
</evidence>
<accession>A0A7X9RW43</accession>
<dbReference type="RefSeq" id="WP_169658045.1">
    <property type="nucleotide sequence ID" value="NZ_JABANE010000048.1"/>
</dbReference>
<dbReference type="Gene3D" id="3.30.300.30">
    <property type="match status" value="1"/>
</dbReference>
<dbReference type="InterPro" id="IPR025110">
    <property type="entry name" value="AMP-bd_C"/>
</dbReference>
<dbReference type="InterPro" id="IPR029058">
    <property type="entry name" value="AB_hydrolase_fold"/>
</dbReference>
<dbReference type="Gene3D" id="3.40.50.980">
    <property type="match status" value="2"/>
</dbReference>
<dbReference type="InterPro" id="IPR000873">
    <property type="entry name" value="AMP-dep_synth/lig_dom"/>
</dbReference>
<protein>
    <submittedName>
        <fullName evidence="6">Amino acid adenylation domain-containing protein</fullName>
    </submittedName>
</protein>
<dbReference type="Gene3D" id="3.40.50.1820">
    <property type="entry name" value="alpha/beta hydrolase"/>
    <property type="match status" value="1"/>
</dbReference>
<dbReference type="SUPFAM" id="SSF52777">
    <property type="entry name" value="CoA-dependent acyltransferases"/>
    <property type="match status" value="2"/>
</dbReference>
<evidence type="ECO:0000256" key="3">
    <source>
        <dbReference type="ARBA" id="ARBA00022450"/>
    </source>
</evidence>
<keyword evidence="7" id="KW-1185">Reference proteome</keyword>
<dbReference type="PROSITE" id="PS00455">
    <property type="entry name" value="AMP_BINDING"/>
    <property type="match status" value="1"/>
</dbReference>
<dbReference type="GO" id="GO:0043041">
    <property type="term" value="P:amino acid activation for nonribosomal peptide biosynthetic process"/>
    <property type="evidence" value="ECO:0007669"/>
    <property type="project" value="TreeGrafter"/>
</dbReference>
<dbReference type="Gene3D" id="2.30.38.10">
    <property type="entry name" value="Luciferase, Domain 3"/>
    <property type="match status" value="1"/>
</dbReference>
<dbReference type="PANTHER" id="PTHR45527:SF1">
    <property type="entry name" value="FATTY ACID SYNTHASE"/>
    <property type="match status" value="1"/>
</dbReference>
<keyword evidence="4" id="KW-0597">Phosphoprotein</keyword>
<dbReference type="Gene3D" id="3.30.559.30">
    <property type="entry name" value="Nonribosomal peptide synthetase, condensation domain"/>
    <property type="match status" value="1"/>
</dbReference>
<dbReference type="GO" id="GO:0003824">
    <property type="term" value="F:catalytic activity"/>
    <property type="evidence" value="ECO:0007669"/>
    <property type="project" value="InterPro"/>
</dbReference>
<name>A0A7X9RW43_9BACT</name>
<keyword evidence="3" id="KW-0596">Phosphopantetheine</keyword>
<dbReference type="InterPro" id="IPR023213">
    <property type="entry name" value="CAT-like_dom_sf"/>
</dbReference>
<dbReference type="FunFam" id="3.30.300.30:FF:000010">
    <property type="entry name" value="Enterobactin synthetase component F"/>
    <property type="match status" value="1"/>
</dbReference>
<dbReference type="CDD" id="cd05930">
    <property type="entry name" value="A_NRPS"/>
    <property type="match status" value="1"/>
</dbReference>
<dbReference type="GO" id="GO:0031177">
    <property type="term" value="F:phosphopantetheine binding"/>
    <property type="evidence" value="ECO:0007669"/>
    <property type="project" value="TreeGrafter"/>
</dbReference>
<dbReference type="EMBL" id="JABANE010000048">
    <property type="protein sequence ID" value="NME69788.1"/>
    <property type="molecule type" value="Genomic_DNA"/>
</dbReference>
<comment type="caution">
    <text evidence="6">The sequence shown here is derived from an EMBL/GenBank/DDBJ whole genome shotgun (WGS) entry which is preliminary data.</text>
</comment>
<dbReference type="SUPFAM" id="SSF53474">
    <property type="entry name" value="alpha/beta-Hydrolases"/>
    <property type="match status" value="1"/>
</dbReference>
<dbReference type="Pfam" id="PF00550">
    <property type="entry name" value="PP-binding"/>
    <property type="match status" value="1"/>
</dbReference>
<comment type="similarity">
    <text evidence="2">Belongs to the ATP-dependent AMP-binding enzyme family.</text>
</comment>
<feature type="domain" description="Carrier" evidence="5">
    <location>
        <begin position="1028"/>
        <end position="1103"/>
    </location>
</feature>
<dbReference type="PANTHER" id="PTHR45527">
    <property type="entry name" value="NONRIBOSOMAL PEPTIDE SYNTHETASE"/>
    <property type="match status" value="1"/>
</dbReference>
<dbReference type="GO" id="GO:0044550">
    <property type="term" value="P:secondary metabolite biosynthetic process"/>
    <property type="evidence" value="ECO:0007669"/>
    <property type="project" value="TreeGrafter"/>
</dbReference>
<sequence length="1395" mass="159900">MKFIEVISKAQSEGVFPYEENDKIKFKLRNGAQLTTELITEFKEYKEQIIGWLKENKQQNNSLPAIVKIDDSVTEIPLSYSQERVWFIDQYEGSKNYHIPILLELKGDLDVITLEESLVEIVSRHHALRTQFFTHQGMMQQKVVGAENYKLNIVEKEQFQDLNIVKGLEQMAWHAFDLSNDYMLRSVLCSESDEKHYLLFVLHHIAADGWSFPIVVNELTQLYKHKTKNNTTITLPELQIQYTDYSYWQRKNVKGGNLKGGIDFWKDQLQDVVVLDLPTDYIRPAYRSSFGATSKFTLPERSKNIIDKISVNTNTSTFNVLMSVFNILLHKYSQQEDICIGTPIANRSREEVQNLIGYLANTVPFRSNVDSTLTFKEYLSKVVELMFDIEEHQDVPFEEILENIDFERDNSRTPLFDVMFICHIMGKGLSYDLEGLDVKEIQVKNETSKFDLTFTCSVFEDRIDIDLEYWVALFNEERVKAMFNHFVLLIDSIGLNIDEKICNLNMLSVEEKVELLRDFNATEQHFELNNTVVDLFNQYTKEQPSVTAINYLEQQVSYHELKQKSDALAKYLISKGVVANDVLPICFDRSINMMVAILGVMKAGAAYAPVDPKFPQQRIDFIINDIKAKFILGDHKFKNYFGSNNFIDINTTSKWENETEHITLPEVSNEQLAYVIYTSGTTGNPKGVMIEHKALSNFIFSISRKLNIDEGVKMLGLTTYVFDISILEFFVPLCNGGELKLLSDHEILDLDLLQKVITDYEPTHIQTTPSRYQMMLDAGWDNNDKNTLLVGGEAITETQKNLLTSMSSKVWNVYGPTEATIWCAMKKLSMDELVNVGKPFDNTNCYVLDNNLNLIPKGISGNLYVSGNQLAKGYFGNEVLTNSKFIKSPFNAYEKIYDTGDIARWTKGGELLIEGRKDSQLKISGYRIELGEIEFHLEQHPMVKKAVVIAQKDNNDKHQLVAYLVAKENIELDQNDVEDSLSSVLPEYMVPRFYLIIDEIPISINGKIDRKKLPAPNFSLNNEVEYISPSTEAEKTLAAIWEQVLKVEKVGLKDDFFNLGGSSILSMQLTHLVNRELKKSITIADLFRNSTLGAYAKVIEQEKETVVKSGLVSLNRAEGKDNIYCIPGLLGDIHSFTYLAAELEGEVNVYSYKCYGLDNETEPISRIEKMAEVFIKDMKRVDPVGPYSLMGYSFGANVLYEMVLQLLANGDTVDKVLIVDNDQPIIGMPPLEDTKHLPYTYTSYITKYLFEVGRHFSIFIKQEDLNALDDIEATEGKLNLAFDTILRYGIDLFEDVEDFSRYVNVSYQNFLSFYFYKPQIQVKEDIPVILFEAKENRGHSLKISDWEEFSKGALFRYKVDGDHFNILNSDKIKTFSTSMRISLARVERKKLDTVL</sequence>
<dbReference type="PROSITE" id="PS50075">
    <property type="entry name" value="CARRIER"/>
    <property type="match status" value="1"/>
</dbReference>
<proteinExistence type="inferred from homology"/>
<dbReference type="InterPro" id="IPR036736">
    <property type="entry name" value="ACP-like_sf"/>
</dbReference>
<dbReference type="NCBIfam" id="TIGR01733">
    <property type="entry name" value="AA-adenyl-dom"/>
    <property type="match status" value="1"/>
</dbReference>
<dbReference type="Proteomes" id="UP000576082">
    <property type="component" value="Unassembled WGS sequence"/>
</dbReference>
<dbReference type="Pfam" id="PF00975">
    <property type="entry name" value="Thioesterase"/>
    <property type="match status" value="1"/>
</dbReference>
<dbReference type="SUPFAM" id="SSF47336">
    <property type="entry name" value="ACP-like"/>
    <property type="match status" value="1"/>
</dbReference>
<dbReference type="InterPro" id="IPR009081">
    <property type="entry name" value="PP-bd_ACP"/>
</dbReference>
<dbReference type="InterPro" id="IPR010071">
    <property type="entry name" value="AA_adenyl_dom"/>
</dbReference>
<dbReference type="Pfam" id="PF13193">
    <property type="entry name" value="AMP-binding_C"/>
    <property type="match status" value="1"/>
</dbReference>
<dbReference type="InterPro" id="IPR001031">
    <property type="entry name" value="Thioesterase"/>
</dbReference>
<dbReference type="Pfam" id="PF00668">
    <property type="entry name" value="Condensation"/>
    <property type="match status" value="1"/>
</dbReference>
<reference evidence="6 7" key="1">
    <citation type="submission" date="2020-04" db="EMBL/GenBank/DDBJ databases">
        <title>Flammeovirga sp. SR4, a novel species isolated from seawater.</title>
        <authorList>
            <person name="Wang X."/>
        </authorList>
    </citation>
    <scope>NUCLEOTIDE SEQUENCE [LARGE SCALE GENOMIC DNA]</scope>
    <source>
        <strain evidence="6 7">ATCC 23126</strain>
    </source>
</reference>
<dbReference type="InterPro" id="IPR001242">
    <property type="entry name" value="Condensation_dom"/>
</dbReference>
<gene>
    <name evidence="6" type="ORF">HHU12_17565</name>
</gene>
<evidence type="ECO:0000259" key="5">
    <source>
        <dbReference type="PROSITE" id="PS50075"/>
    </source>
</evidence>
<evidence type="ECO:0000256" key="4">
    <source>
        <dbReference type="ARBA" id="ARBA00022553"/>
    </source>
</evidence>
<dbReference type="InterPro" id="IPR020845">
    <property type="entry name" value="AMP-binding_CS"/>
</dbReference>
<dbReference type="SUPFAM" id="SSF56801">
    <property type="entry name" value="Acetyl-CoA synthetase-like"/>
    <property type="match status" value="1"/>
</dbReference>
<dbReference type="InterPro" id="IPR045851">
    <property type="entry name" value="AMP-bd_C_sf"/>
</dbReference>
<evidence type="ECO:0000256" key="2">
    <source>
        <dbReference type="ARBA" id="ARBA00006432"/>
    </source>
</evidence>
<comment type="cofactor">
    <cofactor evidence="1">
        <name>pantetheine 4'-phosphate</name>
        <dbReference type="ChEBI" id="CHEBI:47942"/>
    </cofactor>
</comment>
<dbReference type="FunFam" id="1.10.1200.10:FF:000005">
    <property type="entry name" value="Nonribosomal peptide synthetase 1"/>
    <property type="match status" value="1"/>
</dbReference>
<organism evidence="6 7">
    <name type="scientific">Flammeovirga aprica JL-4</name>
    <dbReference type="NCBI Taxonomy" id="694437"/>
    <lineage>
        <taxon>Bacteria</taxon>
        <taxon>Pseudomonadati</taxon>
        <taxon>Bacteroidota</taxon>
        <taxon>Cytophagia</taxon>
        <taxon>Cytophagales</taxon>
        <taxon>Flammeovirgaceae</taxon>
        <taxon>Flammeovirga</taxon>
    </lineage>
</organism>
<dbReference type="Gene3D" id="1.10.1200.10">
    <property type="entry name" value="ACP-like"/>
    <property type="match status" value="1"/>
</dbReference>
<dbReference type="FunFam" id="3.40.50.980:FF:000001">
    <property type="entry name" value="Non-ribosomal peptide synthetase"/>
    <property type="match status" value="1"/>
</dbReference>